<dbReference type="GO" id="GO:0006511">
    <property type="term" value="P:ubiquitin-dependent protein catabolic process"/>
    <property type="evidence" value="ECO:0007669"/>
    <property type="project" value="TreeGrafter"/>
</dbReference>
<dbReference type="GO" id="GO:0016567">
    <property type="term" value="P:protein ubiquitination"/>
    <property type="evidence" value="ECO:0007669"/>
    <property type="project" value="TreeGrafter"/>
</dbReference>
<evidence type="ECO:0000256" key="4">
    <source>
        <dbReference type="PROSITE-ProRule" id="PRU00601"/>
    </source>
</evidence>
<evidence type="ECO:0000313" key="8">
    <source>
        <dbReference type="EMBL" id="JAP94431.1"/>
    </source>
</evidence>
<evidence type="ECO:0000256" key="3">
    <source>
        <dbReference type="ARBA" id="ARBA00022833"/>
    </source>
</evidence>
<accession>A0A146KG99</accession>
<feature type="non-terminal residue" evidence="8">
    <location>
        <position position="1"/>
    </location>
</feature>
<name>A0A146KG99_9EUKA</name>
<dbReference type="InterPro" id="IPR013083">
    <property type="entry name" value="Znf_RING/FYVE/PHD"/>
</dbReference>
<dbReference type="AlphaFoldDB" id="A0A146KG99"/>
<dbReference type="PANTHER" id="PTHR21319">
    <property type="entry name" value="RING FINGER AND CHY ZINC FINGER DOMAIN-CONTAINING PROTEIN 1"/>
    <property type="match status" value="1"/>
</dbReference>
<proteinExistence type="predicted"/>
<dbReference type="SUPFAM" id="SSF161245">
    <property type="entry name" value="Zinc hairpin stack"/>
    <property type="match status" value="1"/>
</dbReference>
<dbReference type="GO" id="GO:0061630">
    <property type="term" value="F:ubiquitin protein ligase activity"/>
    <property type="evidence" value="ECO:0007669"/>
    <property type="project" value="TreeGrafter"/>
</dbReference>
<feature type="domain" description="CTCHY-type" evidence="7">
    <location>
        <begin position="47"/>
        <end position="113"/>
    </location>
</feature>
<evidence type="ECO:0000259" key="6">
    <source>
        <dbReference type="PROSITE" id="PS51266"/>
    </source>
</evidence>
<evidence type="ECO:0000259" key="7">
    <source>
        <dbReference type="PROSITE" id="PS51270"/>
    </source>
</evidence>
<dbReference type="Pfam" id="PF05495">
    <property type="entry name" value="zf-CHY"/>
    <property type="match status" value="1"/>
</dbReference>
<keyword evidence="3" id="KW-0862">Zinc</keyword>
<dbReference type="InterPro" id="IPR017921">
    <property type="entry name" value="Znf_CTCHY"/>
</dbReference>
<protein>
    <submittedName>
        <fullName evidence="8">CHY zinc finger-containing protein</fullName>
    </submittedName>
</protein>
<dbReference type="SMART" id="SM00184">
    <property type="entry name" value="RING"/>
    <property type="match status" value="1"/>
</dbReference>
<sequence>KFYACRFCHNDNEDHELNRYNVTTIQCIKCEKIQPFSLTCCNCNQRFGEQICYKCKLITGMTPDSKPIYHCDGCKMCNVGIAELNIHCDKCDGCFDKRYFQEHQCGMLGEQCMVCMGDLKKSIYPSLVLDCSHSLHFHCYETMLKSQNYQCPMCKKLMLNNEMKDEFNQDLDEVYQKMIPLDFLDQFCLCLCYECNQKFVTYQHPNQLYNCSKCQSFNCDMIKDADCNEFQKQLQLFPNQRLPKLPTQENITSILEKQYKISIEEILQKLNIEFNELTLTLFPAIVENLPEKIEDLKMFFWNDTEEFEEFEEVG</sequence>
<dbReference type="GO" id="GO:0008270">
    <property type="term" value="F:zinc ion binding"/>
    <property type="evidence" value="ECO:0007669"/>
    <property type="project" value="UniProtKB-KW"/>
</dbReference>
<evidence type="ECO:0000256" key="2">
    <source>
        <dbReference type="ARBA" id="ARBA00022771"/>
    </source>
</evidence>
<gene>
    <name evidence="8" type="ORF">TPC1_12917</name>
</gene>
<feature type="domain" description="CHY-type" evidence="6">
    <location>
        <begin position="1"/>
        <end position="45"/>
    </location>
</feature>
<organism evidence="8">
    <name type="scientific">Trepomonas sp. PC1</name>
    <dbReference type="NCBI Taxonomy" id="1076344"/>
    <lineage>
        <taxon>Eukaryota</taxon>
        <taxon>Metamonada</taxon>
        <taxon>Diplomonadida</taxon>
        <taxon>Hexamitidae</taxon>
        <taxon>Hexamitinae</taxon>
        <taxon>Trepomonas</taxon>
    </lineage>
</organism>
<dbReference type="InterPro" id="IPR008913">
    <property type="entry name" value="Znf_CHY"/>
</dbReference>
<dbReference type="PANTHER" id="PTHR21319:SF53">
    <property type="entry name" value="RING FINGER AND CHY ZINC FINGER DOMAIN-CONTAINING PROTEIN 1"/>
    <property type="match status" value="1"/>
</dbReference>
<dbReference type="PROSITE" id="PS51270">
    <property type="entry name" value="ZF_CTCHY"/>
    <property type="match status" value="1"/>
</dbReference>
<evidence type="ECO:0000256" key="1">
    <source>
        <dbReference type="ARBA" id="ARBA00022723"/>
    </source>
</evidence>
<dbReference type="InterPro" id="IPR001841">
    <property type="entry name" value="Znf_RING"/>
</dbReference>
<feature type="non-terminal residue" evidence="8">
    <location>
        <position position="314"/>
    </location>
</feature>
<keyword evidence="1" id="KW-0479">Metal-binding</keyword>
<dbReference type="EMBL" id="GDID01002175">
    <property type="protein sequence ID" value="JAP94431.1"/>
    <property type="molecule type" value="Transcribed_RNA"/>
</dbReference>
<dbReference type="PROSITE" id="PS50089">
    <property type="entry name" value="ZF_RING_2"/>
    <property type="match status" value="1"/>
</dbReference>
<dbReference type="InterPro" id="IPR037274">
    <property type="entry name" value="Znf_CHY_sf"/>
</dbReference>
<dbReference type="SUPFAM" id="SSF57850">
    <property type="entry name" value="RING/U-box"/>
    <property type="match status" value="1"/>
</dbReference>
<dbReference type="Pfam" id="PF13639">
    <property type="entry name" value="zf-RING_2"/>
    <property type="match status" value="1"/>
</dbReference>
<dbReference type="SUPFAM" id="SSF161219">
    <property type="entry name" value="CHY zinc finger-like"/>
    <property type="match status" value="1"/>
</dbReference>
<reference evidence="8" key="1">
    <citation type="submission" date="2015-07" db="EMBL/GenBank/DDBJ databases">
        <title>Adaptation to a free-living lifestyle via gene acquisitions in the diplomonad Trepomonas sp. PC1.</title>
        <authorList>
            <person name="Xu F."/>
            <person name="Jerlstrom-Hultqvist J."/>
            <person name="Kolisko M."/>
            <person name="Simpson A.G.B."/>
            <person name="Roger A.J."/>
            <person name="Svard S.G."/>
            <person name="Andersson J.O."/>
        </authorList>
    </citation>
    <scope>NUCLEOTIDE SEQUENCE</scope>
    <source>
        <strain evidence="8">PC1</strain>
    </source>
</reference>
<evidence type="ECO:0000259" key="5">
    <source>
        <dbReference type="PROSITE" id="PS50089"/>
    </source>
</evidence>
<keyword evidence="2 4" id="KW-0863">Zinc-finger</keyword>
<dbReference type="InterPro" id="IPR037275">
    <property type="entry name" value="Znf_CTCHY_sf"/>
</dbReference>
<dbReference type="GO" id="GO:0005634">
    <property type="term" value="C:nucleus"/>
    <property type="evidence" value="ECO:0007669"/>
    <property type="project" value="TreeGrafter"/>
</dbReference>
<dbReference type="Gene3D" id="3.30.40.10">
    <property type="entry name" value="Zinc/RING finger domain, C3HC4 (zinc finger)"/>
    <property type="match status" value="1"/>
</dbReference>
<feature type="domain" description="RING-type" evidence="5">
    <location>
        <begin position="112"/>
        <end position="155"/>
    </location>
</feature>
<dbReference type="PROSITE" id="PS51266">
    <property type="entry name" value="ZF_CHY"/>
    <property type="match status" value="1"/>
</dbReference>